<dbReference type="PROSITE" id="PS50929">
    <property type="entry name" value="ABC_TM1F"/>
    <property type="match status" value="1"/>
</dbReference>
<name>A0A927J9N1_9ACTN</name>
<dbReference type="EMBL" id="JACYWE010000001">
    <property type="protein sequence ID" value="MBD8505090.1"/>
    <property type="molecule type" value="Genomic_DNA"/>
</dbReference>
<dbReference type="GO" id="GO:0016887">
    <property type="term" value="F:ATP hydrolysis activity"/>
    <property type="evidence" value="ECO:0007669"/>
    <property type="project" value="InterPro"/>
</dbReference>
<dbReference type="AlphaFoldDB" id="A0A927J9N1"/>
<dbReference type="Pfam" id="PF00005">
    <property type="entry name" value="ABC_tran"/>
    <property type="match status" value="1"/>
</dbReference>
<dbReference type="InterPro" id="IPR017871">
    <property type="entry name" value="ABC_transporter-like_CS"/>
</dbReference>
<dbReference type="PANTHER" id="PTHR43394:SF1">
    <property type="entry name" value="ATP-BINDING CASSETTE SUB-FAMILY B MEMBER 10, MITOCHONDRIAL"/>
    <property type="match status" value="1"/>
</dbReference>
<dbReference type="SUPFAM" id="SSF90123">
    <property type="entry name" value="ABC transporter transmembrane region"/>
    <property type="match status" value="1"/>
</dbReference>
<evidence type="ECO:0000256" key="4">
    <source>
        <dbReference type="ARBA" id="ARBA00023136"/>
    </source>
</evidence>
<feature type="transmembrane region" description="Helical" evidence="5">
    <location>
        <begin position="73"/>
        <end position="93"/>
    </location>
</feature>
<keyword evidence="9" id="KW-1185">Reference proteome</keyword>
<dbReference type="SUPFAM" id="SSF52540">
    <property type="entry name" value="P-loop containing nucleoside triphosphate hydrolases"/>
    <property type="match status" value="1"/>
</dbReference>
<keyword evidence="2 5" id="KW-0812">Transmembrane</keyword>
<dbReference type="RefSeq" id="WP_192037568.1">
    <property type="nucleotide sequence ID" value="NZ_JACYWE010000001.1"/>
</dbReference>
<feature type="transmembrane region" description="Helical" evidence="5">
    <location>
        <begin position="283"/>
        <end position="302"/>
    </location>
</feature>
<dbReference type="PANTHER" id="PTHR43394">
    <property type="entry name" value="ATP-DEPENDENT PERMEASE MDL1, MITOCHONDRIAL"/>
    <property type="match status" value="1"/>
</dbReference>
<evidence type="ECO:0000256" key="1">
    <source>
        <dbReference type="ARBA" id="ARBA00004651"/>
    </source>
</evidence>
<dbReference type="InterPro" id="IPR011527">
    <property type="entry name" value="ABC1_TM_dom"/>
</dbReference>
<evidence type="ECO:0000256" key="3">
    <source>
        <dbReference type="ARBA" id="ARBA00022989"/>
    </source>
</evidence>
<dbReference type="Gene3D" id="1.20.1560.10">
    <property type="entry name" value="ABC transporter type 1, transmembrane domain"/>
    <property type="match status" value="1"/>
</dbReference>
<comment type="subcellular location">
    <subcellularLocation>
        <location evidence="1">Cell membrane</location>
        <topology evidence="1">Multi-pass membrane protein</topology>
    </subcellularLocation>
</comment>
<feature type="transmembrane region" description="Helical" evidence="5">
    <location>
        <begin position="256"/>
        <end position="276"/>
    </location>
</feature>
<dbReference type="CDD" id="cd07346">
    <property type="entry name" value="ABC_6TM_exporters"/>
    <property type="match status" value="1"/>
</dbReference>
<dbReference type="GO" id="GO:0005886">
    <property type="term" value="C:plasma membrane"/>
    <property type="evidence" value="ECO:0007669"/>
    <property type="project" value="UniProtKB-SubCell"/>
</dbReference>
<dbReference type="Gene3D" id="3.40.50.300">
    <property type="entry name" value="P-loop containing nucleotide triphosphate hydrolases"/>
    <property type="match status" value="1"/>
</dbReference>
<dbReference type="InterPro" id="IPR039421">
    <property type="entry name" value="Type_1_exporter"/>
</dbReference>
<dbReference type="PROSITE" id="PS50893">
    <property type="entry name" value="ABC_TRANSPORTER_2"/>
    <property type="match status" value="1"/>
</dbReference>
<sequence length="581" mass="60426">MRDPGADVNAALPDGDQPARITGLGLIAWALARQRGRILIGAGAGIAWMGTTALLPVVLGGAINGAVAGGEDVAWGALAIGVVVALSALTAVLRHHTAVLLYSRTRWLLERLVTRRALDRRGGDMPGPGRLLSHVQNDAQAVGGIADLMCRGSGAIVTFVAVGAGMLVVAPLLGVIVLVGLPLSMLSLVPLWSSFSRRAEAVQESLAAATTVASDSLSGLRVIKGLGSEATPRRWYREASAGVERSGVSLARISSAWDAISMLVPGAFLALVLWVAGSMAIEGTLSVGELVMFTGLAVFLAIPLNTLAEVGDVWATGLAGARRIAEVLRTEHPVDDCASPAPTGQLVLDRVTHGSLHGLSLATKDGELLGIVSSAPGVAGDILALAGRSVDPDRGTVRLGDRDIRTIELDELRRRVLVDSGHEVWLNDHSLRHNLALADPATSDDDLGQALEAAAAEELLHRTGGLDHRVGERGLALSGGQRQRVMIARALALDPEILILDDPTSALDAITEARAANGLAGARALRATIVCTLSPTLLGLCHRILYIAEGRVAATGTHQHLLAHPGYRALVLPDTVGARLK</sequence>
<dbReference type="GO" id="GO:0005524">
    <property type="term" value="F:ATP binding"/>
    <property type="evidence" value="ECO:0007669"/>
    <property type="project" value="UniProtKB-KW"/>
</dbReference>
<organism evidence="8 9">
    <name type="scientific">Lolliginicoccus lacisalsi</name>
    <dbReference type="NCBI Taxonomy" id="2742202"/>
    <lineage>
        <taxon>Bacteria</taxon>
        <taxon>Bacillati</taxon>
        <taxon>Actinomycetota</taxon>
        <taxon>Actinomycetes</taxon>
        <taxon>Mycobacteriales</taxon>
        <taxon>Hoyosellaceae</taxon>
        <taxon>Lolliginicoccus</taxon>
    </lineage>
</organism>
<evidence type="ECO:0000259" key="6">
    <source>
        <dbReference type="PROSITE" id="PS50893"/>
    </source>
</evidence>
<evidence type="ECO:0000313" key="9">
    <source>
        <dbReference type="Proteomes" id="UP000642993"/>
    </source>
</evidence>
<dbReference type="InterPro" id="IPR036640">
    <property type="entry name" value="ABC1_TM_sf"/>
</dbReference>
<dbReference type="GO" id="GO:0015421">
    <property type="term" value="F:ABC-type oligopeptide transporter activity"/>
    <property type="evidence" value="ECO:0007669"/>
    <property type="project" value="TreeGrafter"/>
</dbReference>
<feature type="domain" description="ABC transmembrane type-1" evidence="7">
    <location>
        <begin position="39"/>
        <end position="316"/>
    </location>
</feature>
<keyword evidence="4 5" id="KW-0472">Membrane</keyword>
<evidence type="ECO:0000313" key="8">
    <source>
        <dbReference type="EMBL" id="MBD8505090.1"/>
    </source>
</evidence>
<keyword evidence="8" id="KW-0067">ATP-binding</keyword>
<evidence type="ECO:0000256" key="5">
    <source>
        <dbReference type="SAM" id="Phobius"/>
    </source>
</evidence>
<gene>
    <name evidence="8" type="ORF">HT102_01120</name>
</gene>
<feature type="transmembrane region" description="Helical" evidence="5">
    <location>
        <begin position="38"/>
        <end position="67"/>
    </location>
</feature>
<keyword evidence="8" id="KW-0547">Nucleotide-binding</keyword>
<reference evidence="8" key="1">
    <citation type="submission" date="2020-09" db="EMBL/GenBank/DDBJ databases">
        <title>Hoyosella lacisalsi sp. nov., a halotolerant actinobacterium isolated from soil of Lake Gudzhirganskoe.</title>
        <authorList>
            <person name="Yang Q."/>
            <person name="Guo P.Y."/>
            <person name="Liu S.W."/>
            <person name="Li F.N."/>
            <person name="Sun C.H."/>
        </authorList>
    </citation>
    <scope>NUCLEOTIDE SEQUENCE</scope>
    <source>
        <strain evidence="8">G463</strain>
    </source>
</reference>
<dbReference type="Proteomes" id="UP000642993">
    <property type="component" value="Unassembled WGS sequence"/>
</dbReference>
<comment type="caution">
    <text evidence="8">The sequence shown here is derived from an EMBL/GenBank/DDBJ whole genome shotgun (WGS) entry which is preliminary data.</text>
</comment>
<dbReference type="InterPro" id="IPR003439">
    <property type="entry name" value="ABC_transporter-like_ATP-bd"/>
</dbReference>
<evidence type="ECO:0000259" key="7">
    <source>
        <dbReference type="PROSITE" id="PS50929"/>
    </source>
</evidence>
<feature type="domain" description="ABC transporter" evidence="6">
    <location>
        <begin position="322"/>
        <end position="574"/>
    </location>
</feature>
<keyword evidence="3 5" id="KW-1133">Transmembrane helix</keyword>
<proteinExistence type="predicted"/>
<evidence type="ECO:0000256" key="2">
    <source>
        <dbReference type="ARBA" id="ARBA00022692"/>
    </source>
</evidence>
<dbReference type="PROSITE" id="PS00211">
    <property type="entry name" value="ABC_TRANSPORTER_1"/>
    <property type="match status" value="1"/>
</dbReference>
<feature type="transmembrane region" description="Helical" evidence="5">
    <location>
        <begin position="156"/>
        <end position="181"/>
    </location>
</feature>
<dbReference type="InterPro" id="IPR027417">
    <property type="entry name" value="P-loop_NTPase"/>
</dbReference>
<protein>
    <submittedName>
        <fullName evidence="8">ABC transporter ATP-binding protein</fullName>
    </submittedName>
</protein>
<accession>A0A927J9N1</accession>
<dbReference type="Pfam" id="PF00664">
    <property type="entry name" value="ABC_membrane"/>
    <property type="match status" value="1"/>
</dbReference>